<dbReference type="InterPro" id="IPR050766">
    <property type="entry name" value="Bact_Lucif_Oxidored"/>
</dbReference>
<dbReference type="Pfam" id="PF00296">
    <property type="entry name" value="Bac_luciferase"/>
    <property type="match status" value="1"/>
</dbReference>
<evidence type="ECO:0000259" key="1">
    <source>
        <dbReference type="Pfam" id="PF00296"/>
    </source>
</evidence>
<dbReference type="InterPro" id="IPR011251">
    <property type="entry name" value="Luciferase-like_dom"/>
</dbReference>
<reference evidence="3" key="2">
    <citation type="submission" date="2022-10" db="EMBL/GenBank/DDBJ databases">
        <title>The complete genomes of actinobacterial strains from the NBC collection.</title>
        <authorList>
            <person name="Joergensen T.S."/>
            <person name="Alvarez Arevalo M."/>
            <person name="Sterndorff E.B."/>
            <person name="Faurdal D."/>
            <person name="Vuksanovic O."/>
            <person name="Mourched A.-S."/>
            <person name="Charusanti P."/>
            <person name="Shaw S."/>
            <person name="Blin K."/>
            <person name="Weber T."/>
        </authorList>
    </citation>
    <scope>NUCLEOTIDE SEQUENCE</scope>
    <source>
        <strain evidence="3">NBC_00489</strain>
    </source>
</reference>
<dbReference type="Gene3D" id="3.20.20.30">
    <property type="entry name" value="Luciferase-like domain"/>
    <property type="match status" value="1"/>
</dbReference>
<dbReference type="AlphaFoldDB" id="A0A1G7Q1B4"/>
<reference evidence="2 4" key="1">
    <citation type="submission" date="2016-10" db="EMBL/GenBank/DDBJ databases">
        <authorList>
            <person name="de Groot N.N."/>
        </authorList>
    </citation>
    <scope>NUCLEOTIDE SEQUENCE [LARGE SCALE GENOMIC DNA]</scope>
    <source>
        <strain evidence="2 4">CGMCC 4.1859</strain>
    </source>
</reference>
<organism evidence="2 4">
    <name type="scientific">Streptomyces griseoaurantiacus</name>
    <dbReference type="NCBI Taxonomy" id="68213"/>
    <lineage>
        <taxon>Bacteria</taxon>
        <taxon>Bacillati</taxon>
        <taxon>Actinomycetota</taxon>
        <taxon>Actinomycetes</taxon>
        <taxon>Kitasatosporales</taxon>
        <taxon>Streptomycetaceae</taxon>
        <taxon>Streptomyces</taxon>
        <taxon>Streptomyces aurantiacus group</taxon>
    </lineage>
</organism>
<dbReference type="EMBL" id="FNAX01000012">
    <property type="protein sequence ID" value="SDF92362.1"/>
    <property type="molecule type" value="Genomic_DNA"/>
</dbReference>
<dbReference type="Proteomes" id="UP000198614">
    <property type="component" value="Unassembled WGS sequence"/>
</dbReference>
<dbReference type="GO" id="GO:0016705">
    <property type="term" value="F:oxidoreductase activity, acting on paired donors, with incorporation or reduction of molecular oxygen"/>
    <property type="evidence" value="ECO:0007669"/>
    <property type="project" value="InterPro"/>
</dbReference>
<evidence type="ECO:0000313" key="2">
    <source>
        <dbReference type="EMBL" id="SDF92362.1"/>
    </source>
</evidence>
<feature type="domain" description="Luciferase-like" evidence="1">
    <location>
        <begin position="33"/>
        <end position="265"/>
    </location>
</feature>
<dbReference type="GO" id="GO:0005829">
    <property type="term" value="C:cytosol"/>
    <property type="evidence" value="ECO:0007669"/>
    <property type="project" value="TreeGrafter"/>
</dbReference>
<sequence>MAQRDGIGRIGVWSGAWSSALGGDGSAYTGAYDEAAAELDELGFGTLWLGANPSVGYAARVLAATRRLTVATGILSIWEHTAADVAAQRAEVERAHPGRFLLGLGVSHSAIAPRYARPYSAMRDFLTGLDGAAEPVPAERRVLAALGPRMLELARDRAAGAHPYLVTAEHTAHAREALGPGPLLAPELKVVLDTDLDRARATARAYLGRYLALPNYTGNLLRSGFTEDDVREGGSDRLVDAVFALGDEKAVVRKTEEFFAAGADHVALQAVTEDPLAGLPRAEWRRLAGALLG</sequence>
<dbReference type="InterPro" id="IPR036661">
    <property type="entry name" value="Luciferase-like_sf"/>
</dbReference>
<dbReference type="SUPFAM" id="SSF51679">
    <property type="entry name" value="Bacterial luciferase-like"/>
    <property type="match status" value="1"/>
</dbReference>
<evidence type="ECO:0000313" key="4">
    <source>
        <dbReference type="Proteomes" id="UP000198614"/>
    </source>
</evidence>
<dbReference type="NCBIfam" id="TIGR03620">
    <property type="entry name" value="F420_MSMEG_4141"/>
    <property type="match status" value="1"/>
</dbReference>
<name>A0A1G7Q1B4_9ACTN</name>
<dbReference type="PANTHER" id="PTHR30137:SF18">
    <property type="entry name" value="CONSERVED PROTEIN"/>
    <property type="match status" value="1"/>
</dbReference>
<dbReference type="PANTHER" id="PTHR30137">
    <property type="entry name" value="LUCIFERASE-LIKE MONOOXYGENASE"/>
    <property type="match status" value="1"/>
</dbReference>
<dbReference type="OrthoDB" id="4760590at2"/>
<evidence type="ECO:0000313" key="5">
    <source>
        <dbReference type="Proteomes" id="UP001432161"/>
    </source>
</evidence>
<gene>
    <name evidence="3" type="ORF">OHN36_31895</name>
    <name evidence="2" type="ORF">SAMN05216260_11269</name>
</gene>
<protein>
    <submittedName>
        <fullName evidence="3">LLM class F420-dependent oxidoreductase</fullName>
    </submittedName>
    <submittedName>
        <fullName evidence="2">Probable F420-dependent oxidoreductase, MSMEG_4141 family</fullName>
    </submittedName>
</protein>
<proteinExistence type="predicted"/>
<keyword evidence="5" id="KW-1185">Reference proteome</keyword>
<dbReference type="InterPro" id="IPR019922">
    <property type="entry name" value="Lucif-like_OxRdatse_MSMEG_4141"/>
</dbReference>
<evidence type="ECO:0000313" key="3">
    <source>
        <dbReference type="EMBL" id="WUR41423.1"/>
    </source>
</evidence>
<dbReference type="EMBL" id="CP108330">
    <property type="protein sequence ID" value="WUR41423.1"/>
    <property type="molecule type" value="Genomic_DNA"/>
</dbReference>
<accession>A0A1G7Q1B4</accession>
<dbReference type="Proteomes" id="UP001432161">
    <property type="component" value="Chromosome"/>
</dbReference>